<organism evidence="2 3">
    <name type="scientific">Clostridium senegalense</name>
    <dbReference type="NCBI Taxonomy" id="1465809"/>
    <lineage>
        <taxon>Bacteria</taxon>
        <taxon>Bacillati</taxon>
        <taxon>Bacillota</taxon>
        <taxon>Clostridia</taxon>
        <taxon>Eubacteriales</taxon>
        <taxon>Clostridiaceae</taxon>
        <taxon>Clostridium</taxon>
    </lineage>
</organism>
<dbReference type="Gene3D" id="3.40.50.300">
    <property type="entry name" value="P-loop containing nucleotide triphosphate hydrolases"/>
    <property type="match status" value="1"/>
</dbReference>
<dbReference type="InterPro" id="IPR018163">
    <property type="entry name" value="Thr/Ala-tRNA-synth_IIc_edit"/>
</dbReference>
<dbReference type="SUPFAM" id="SSF55186">
    <property type="entry name" value="ThrRS/AlaRS common domain"/>
    <property type="match status" value="1"/>
</dbReference>
<dbReference type="GO" id="GO:0005524">
    <property type="term" value="F:ATP binding"/>
    <property type="evidence" value="ECO:0007669"/>
    <property type="project" value="InterPro"/>
</dbReference>
<comment type="caution">
    <text evidence="2">The sequence shown here is derived from an EMBL/GenBank/DDBJ whole genome shotgun (WGS) entry which is preliminary data.</text>
</comment>
<name>A0A6M0H2B9_9CLOT</name>
<accession>A0A6M0H2B9</accession>
<keyword evidence="3" id="KW-1185">Reference proteome</keyword>
<keyword evidence="2" id="KW-0418">Kinase</keyword>
<sequence>MKKIKLKILDSYIEEFNEGITGQEIVRKYNLDLETPIVLCSINSERLELSSKIMASGDFNVIGIEDKMGMMTYIRTLQFVLIKATLDIFKDSKITIEHSLSKGIFGEIHKKTELNIDDIYLIKNRMKELIERDIPIKKISVGKEKALNIFKTYNMDDKIKLLKSINQETVKLYELDGRYDYFYGPMAFSTGVLKKFDLMYYDPGFILRFPIDEKTFEIPYFKNYRQLSNMFYETEKWAKLVGVGNCGTLNEVIQKGDIVNLIRICEAYQEKKIGKIADEICKNKRTNIVLIAGPSSSGKTTFAKRLGIQLEVNGVKPVPISLDDYFVNREQTPLDEYGEYDFESIYALDLSLFNDHIKMLLNGCEIEIPNFNFKTGKREWIGNKMKLPEDGVLIVEGIHGLNELLTTSIEKERKFKIYISPLTQLNLDDHNRIATTDMRIIRRIVRDYLSRGCDAERTLKMWPSIRRGEEKNIFVFQEDADIMFNSSLMYELAVLKKYALEQLLQIDSNSSVYYEAKRLISFLNFFKDIDEKLVPNNSIIREFIGSSCFYQY</sequence>
<dbReference type="Proteomes" id="UP000481872">
    <property type="component" value="Unassembled WGS sequence"/>
</dbReference>
<protein>
    <submittedName>
        <fullName evidence="2">Nucleoside kinase</fullName>
    </submittedName>
</protein>
<gene>
    <name evidence="2" type="ORF">G3M99_02650</name>
</gene>
<evidence type="ECO:0000313" key="2">
    <source>
        <dbReference type="EMBL" id="NEU03772.1"/>
    </source>
</evidence>
<dbReference type="EMBL" id="JAAGPU010000002">
    <property type="protein sequence ID" value="NEU03772.1"/>
    <property type="molecule type" value="Genomic_DNA"/>
</dbReference>
<dbReference type="CDD" id="cd02028">
    <property type="entry name" value="UMPK_like"/>
    <property type="match status" value="1"/>
</dbReference>
<keyword evidence="2" id="KW-0808">Transferase</keyword>
<dbReference type="Pfam" id="PF00485">
    <property type="entry name" value="PRK"/>
    <property type="match status" value="1"/>
</dbReference>
<dbReference type="SMART" id="SM00382">
    <property type="entry name" value="AAA"/>
    <property type="match status" value="1"/>
</dbReference>
<dbReference type="InterPro" id="IPR027417">
    <property type="entry name" value="P-loop_NTPase"/>
</dbReference>
<dbReference type="GO" id="GO:0016301">
    <property type="term" value="F:kinase activity"/>
    <property type="evidence" value="ECO:0007669"/>
    <property type="project" value="UniProtKB-KW"/>
</dbReference>
<evidence type="ECO:0000313" key="3">
    <source>
        <dbReference type="Proteomes" id="UP000481872"/>
    </source>
</evidence>
<dbReference type="PANTHER" id="PTHR10285">
    <property type="entry name" value="URIDINE KINASE"/>
    <property type="match status" value="1"/>
</dbReference>
<evidence type="ECO:0000259" key="1">
    <source>
        <dbReference type="SMART" id="SM00382"/>
    </source>
</evidence>
<dbReference type="RefSeq" id="WP_199869095.1">
    <property type="nucleotide sequence ID" value="NZ_JAAGPU010000002.1"/>
</dbReference>
<proteinExistence type="predicted"/>
<feature type="domain" description="AAA+ ATPase" evidence="1">
    <location>
        <begin position="285"/>
        <end position="446"/>
    </location>
</feature>
<dbReference type="AlphaFoldDB" id="A0A6M0H2B9"/>
<dbReference type="SUPFAM" id="SSF52540">
    <property type="entry name" value="P-loop containing nucleoside triphosphate hydrolases"/>
    <property type="match status" value="1"/>
</dbReference>
<dbReference type="InterPro" id="IPR003593">
    <property type="entry name" value="AAA+_ATPase"/>
</dbReference>
<reference evidence="2 3" key="1">
    <citation type="submission" date="2020-02" db="EMBL/GenBank/DDBJ databases">
        <title>Genome assembly of a novel Clostridium senegalense strain.</title>
        <authorList>
            <person name="Gupta T.B."/>
            <person name="Jauregui R."/>
            <person name="Maclean P."/>
            <person name="Nawarathana A."/>
            <person name="Brightwell G."/>
        </authorList>
    </citation>
    <scope>NUCLEOTIDE SEQUENCE [LARGE SCALE GENOMIC DNA]</scope>
    <source>
        <strain evidence="2 3">AGRFS4</strain>
    </source>
</reference>
<dbReference type="Gene3D" id="3.30.980.10">
    <property type="entry name" value="Threonyl-trna Synthetase, Chain A, domain 2"/>
    <property type="match status" value="1"/>
</dbReference>
<dbReference type="InterPro" id="IPR006083">
    <property type="entry name" value="PRK/URK"/>
</dbReference>